<evidence type="ECO:0000256" key="4">
    <source>
        <dbReference type="SAM" id="Coils"/>
    </source>
</evidence>
<dbReference type="PANTHER" id="PTHR43547:SF2">
    <property type="entry name" value="HYBRID SIGNAL TRANSDUCTION HISTIDINE KINASE C"/>
    <property type="match status" value="1"/>
</dbReference>
<dbReference type="Proteomes" id="UP000241964">
    <property type="component" value="Unassembled WGS sequence"/>
</dbReference>
<dbReference type="PROSITE" id="PS50109">
    <property type="entry name" value="HIS_KIN"/>
    <property type="match status" value="1"/>
</dbReference>
<dbReference type="InterPro" id="IPR013783">
    <property type="entry name" value="Ig-like_fold"/>
</dbReference>
<feature type="coiled-coil region" evidence="4">
    <location>
        <begin position="738"/>
        <end position="765"/>
    </location>
</feature>
<reference evidence="8 9" key="1">
    <citation type="submission" date="2018-03" db="EMBL/GenBank/DDBJ databases">
        <title>Genomic Encyclopedia of Archaeal and Bacterial Type Strains, Phase II (KMG-II): from individual species to whole genera.</title>
        <authorList>
            <person name="Goeker M."/>
        </authorList>
    </citation>
    <scope>NUCLEOTIDE SEQUENCE [LARGE SCALE GENOMIC DNA]</scope>
    <source>
        <strain evidence="8 9">DSM 29057</strain>
    </source>
</reference>
<keyword evidence="8" id="KW-0808">Transferase</keyword>
<organism evidence="8 9">
    <name type="scientific">Dyadobacter jiangsuensis</name>
    <dbReference type="NCBI Taxonomy" id="1591085"/>
    <lineage>
        <taxon>Bacteria</taxon>
        <taxon>Pseudomonadati</taxon>
        <taxon>Bacteroidota</taxon>
        <taxon>Cytophagia</taxon>
        <taxon>Cytophagales</taxon>
        <taxon>Spirosomataceae</taxon>
        <taxon>Dyadobacter</taxon>
    </lineage>
</organism>
<keyword evidence="5" id="KW-1133">Transmembrane helix</keyword>
<dbReference type="EC" id="2.7.13.3" evidence="2"/>
<dbReference type="SUPFAM" id="SSF47384">
    <property type="entry name" value="Homodimeric domain of signal transducing histidine kinase"/>
    <property type="match status" value="1"/>
</dbReference>
<keyword evidence="5" id="KW-0812">Transmembrane</keyword>
<dbReference type="PANTHER" id="PTHR43547">
    <property type="entry name" value="TWO-COMPONENT HISTIDINE KINASE"/>
    <property type="match status" value="1"/>
</dbReference>
<dbReference type="Gene3D" id="1.10.287.130">
    <property type="match status" value="1"/>
</dbReference>
<evidence type="ECO:0000259" key="7">
    <source>
        <dbReference type="PROSITE" id="PS50109"/>
    </source>
</evidence>
<dbReference type="AlphaFoldDB" id="A0A2P8G271"/>
<sequence length="1016" mass="114554">MRILLIALISLILHDFPAFAAQERYIVSQYNTDNGLPQNSVKDIVFDEWGYCWLATEMGMVRYDGQRFVTYGTSELPGLKSTRVEGLTSDDRGTLYARVYGGQIIKVAVSGSQAAPVPVLLPAWSVHVGRQGEAVVDKGMRRKLAYFYSHLGKKLFPFSSNISNNEVYLGNAESLLYLSMDLKAPVTLRDYTGDNPQYAIFAGQFLACLLPGNRVEAWKDGRRVTSYTSIAGPLATNVHFLSGNFLTFPCPDGFYAYAGESLYKITLHDGRLHSEVELEDIHVPFLTSVRFMPGQQTFYLGSLTDGLFIVRKTQFSAPPFSSAVLDQSLYAQAKAGDDRLVVKNMLISIDEKPRQLPFEPGIASWFFAPGNGQLYYEQNYKLNKLDIASGRSQVVAAENKIIHMSPGGEGQYFFASERGFGKLVHDKAVGFKEFPQKANILFARQIRPSYFLVCTEKGLKWYDYERNRVDKSLLEAMPIRTVHVEADNKLWISTYGKGFYLLHNKKLYRMPAGPRQSLTTVHSFIEDGSGYFWLPSNNGLFKVRKSDLQAFAERRLDKVNFFRFDRTDGLPTNEFNGGCDPSYLWLKDSLLSLPSMKGLVWFYPHQIKPYYPTKAIFADSLTVKGRSIPFNTGGITLSPDFKRLSIHVSSPYFGNPENLDLEYQVAGLDPDWHKVEKNGEVTIASLPPGDYKLLVRRNSVDISDSRAQFTLPVEVQPWFYNTWWFYTLCICMSVGIGYLLFKRRLTKLQKEAQELENIISARTHELKGAVDDLAKSEMALLESNRFKDHVITMVLHDMRSPLRFISLISGNLLKNHKHLTPGDLDAYLGDLHMGTQNLLGFTEQFFMWISTQQQGFKISKNLFPLNALFEEIASLYKELFKVNHNRLTIVHTDLECISDYQILSVIIRNLIDNANKNTTDGEITLSCREENGQLLISISDTGQGLTDEQIALFMSRDRQAGNRGTGSLLIHTMLDYIQGSISITSQPGKGSTFTILLQNLNQFDTPGQDGSVPAGS</sequence>
<dbReference type="SUPFAM" id="SSF63829">
    <property type="entry name" value="Calcium-dependent phosphotriesterase"/>
    <property type="match status" value="1"/>
</dbReference>
<feature type="chain" id="PRO_5015195997" description="histidine kinase" evidence="6">
    <location>
        <begin position="21"/>
        <end position="1016"/>
    </location>
</feature>
<dbReference type="Gene3D" id="3.30.565.10">
    <property type="entry name" value="Histidine kinase-like ATPase, C-terminal domain"/>
    <property type="match status" value="1"/>
</dbReference>
<dbReference type="Gene3D" id="2.60.40.10">
    <property type="entry name" value="Immunoglobulins"/>
    <property type="match status" value="1"/>
</dbReference>
<evidence type="ECO:0000313" key="9">
    <source>
        <dbReference type="Proteomes" id="UP000241964"/>
    </source>
</evidence>
<dbReference type="InterPro" id="IPR005467">
    <property type="entry name" value="His_kinase_dom"/>
</dbReference>
<keyword evidence="3" id="KW-0597">Phosphoprotein</keyword>
<dbReference type="InterPro" id="IPR011123">
    <property type="entry name" value="Y_Y_Y"/>
</dbReference>
<evidence type="ECO:0000256" key="1">
    <source>
        <dbReference type="ARBA" id="ARBA00000085"/>
    </source>
</evidence>
<feature type="signal peptide" evidence="6">
    <location>
        <begin position="1"/>
        <end position="20"/>
    </location>
</feature>
<evidence type="ECO:0000256" key="5">
    <source>
        <dbReference type="SAM" id="Phobius"/>
    </source>
</evidence>
<evidence type="ECO:0000256" key="3">
    <source>
        <dbReference type="ARBA" id="ARBA00022553"/>
    </source>
</evidence>
<name>A0A2P8G271_9BACT</name>
<protein>
    <recommendedName>
        <fullName evidence="2">histidine kinase</fullName>
        <ecNumber evidence="2">2.7.13.3</ecNumber>
    </recommendedName>
</protein>
<keyword evidence="4" id="KW-0175">Coiled coil</keyword>
<dbReference type="InterPro" id="IPR015943">
    <property type="entry name" value="WD40/YVTN_repeat-like_dom_sf"/>
</dbReference>
<dbReference type="SUPFAM" id="SSF55874">
    <property type="entry name" value="ATPase domain of HSP90 chaperone/DNA topoisomerase II/histidine kinase"/>
    <property type="match status" value="1"/>
</dbReference>
<feature type="domain" description="Histidine kinase" evidence="7">
    <location>
        <begin position="793"/>
        <end position="1001"/>
    </location>
</feature>
<dbReference type="SUPFAM" id="SSF82171">
    <property type="entry name" value="DPP6 N-terminal domain-like"/>
    <property type="match status" value="1"/>
</dbReference>
<dbReference type="InterPro" id="IPR004358">
    <property type="entry name" value="Sig_transdc_His_kin-like_C"/>
</dbReference>
<accession>A0A2P8G271</accession>
<keyword evidence="8" id="KW-0418">Kinase</keyword>
<keyword evidence="5" id="KW-0472">Membrane</keyword>
<dbReference type="InterPro" id="IPR036097">
    <property type="entry name" value="HisK_dim/P_sf"/>
</dbReference>
<dbReference type="GO" id="GO:0000155">
    <property type="term" value="F:phosphorelay sensor kinase activity"/>
    <property type="evidence" value="ECO:0007669"/>
    <property type="project" value="InterPro"/>
</dbReference>
<dbReference type="EMBL" id="PYAS01000007">
    <property type="protein sequence ID" value="PSL28069.1"/>
    <property type="molecule type" value="Genomic_DNA"/>
</dbReference>
<evidence type="ECO:0000313" key="8">
    <source>
        <dbReference type="EMBL" id="PSL28069.1"/>
    </source>
</evidence>
<dbReference type="InterPro" id="IPR036890">
    <property type="entry name" value="HATPase_C_sf"/>
</dbReference>
<dbReference type="PRINTS" id="PR00344">
    <property type="entry name" value="BCTRLSENSOR"/>
</dbReference>
<comment type="caution">
    <text evidence="8">The sequence shown here is derived from an EMBL/GenBank/DDBJ whole genome shotgun (WGS) entry which is preliminary data.</text>
</comment>
<evidence type="ECO:0000256" key="6">
    <source>
        <dbReference type="SAM" id="SignalP"/>
    </source>
</evidence>
<proteinExistence type="predicted"/>
<keyword evidence="9" id="KW-1185">Reference proteome</keyword>
<dbReference type="Pfam" id="PF07495">
    <property type="entry name" value="Y_Y_Y"/>
    <property type="match status" value="1"/>
</dbReference>
<comment type="catalytic activity">
    <reaction evidence="1">
        <text>ATP + protein L-histidine = ADP + protein N-phospho-L-histidine.</text>
        <dbReference type="EC" id="2.7.13.3"/>
    </reaction>
</comment>
<keyword evidence="6" id="KW-0732">Signal</keyword>
<dbReference type="Pfam" id="PF02518">
    <property type="entry name" value="HATPase_c"/>
    <property type="match status" value="1"/>
</dbReference>
<dbReference type="RefSeq" id="WP_106596527.1">
    <property type="nucleotide sequence ID" value="NZ_PYAS01000007.1"/>
</dbReference>
<dbReference type="InterPro" id="IPR003594">
    <property type="entry name" value="HATPase_dom"/>
</dbReference>
<gene>
    <name evidence="8" type="ORF">CLV60_107334</name>
</gene>
<dbReference type="Gene3D" id="2.130.10.10">
    <property type="entry name" value="YVTN repeat-like/Quinoprotein amine dehydrogenase"/>
    <property type="match status" value="2"/>
</dbReference>
<dbReference type="SMART" id="SM00387">
    <property type="entry name" value="HATPase_c"/>
    <property type="match status" value="1"/>
</dbReference>
<feature type="transmembrane region" description="Helical" evidence="5">
    <location>
        <begin position="723"/>
        <end position="741"/>
    </location>
</feature>
<dbReference type="OrthoDB" id="900403at2"/>
<evidence type="ECO:0000256" key="2">
    <source>
        <dbReference type="ARBA" id="ARBA00012438"/>
    </source>
</evidence>